<proteinExistence type="predicted"/>
<keyword evidence="13" id="KW-1185">Reference proteome</keyword>
<evidence type="ECO:0000313" key="12">
    <source>
        <dbReference type="EMBL" id="EMZ28673.1"/>
    </source>
</evidence>
<feature type="domain" description="OmpR/PhoB-type" evidence="11">
    <location>
        <begin position="124"/>
        <end position="223"/>
    </location>
</feature>
<dbReference type="PANTHER" id="PTHR48111:SF2">
    <property type="entry name" value="RESPONSE REGULATOR SAER"/>
    <property type="match status" value="1"/>
</dbReference>
<dbReference type="InterPro" id="IPR036388">
    <property type="entry name" value="WH-like_DNA-bd_sf"/>
</dbReference>
<feature type="modified residue" description="4-aspartylphosphate" evidence="8">
    <location>
        <position position="51"/>
    </location>
</feature>
<dbReference type="GO" id="GO:0000976">
    <property type="term" value="F:transcription cis-regulatory region binding"/>
    <property type="evidence" value="ECO:0007669"/>
    <property type="project" value="TreeGrafter"/>
</dbReference>
<dbReference type="Pfam" id="PF00486">
    <property type="entry name" value="Trans_reg_C"/>
    <property type="match status" value="1"/>
</dbReference>
<evidence type="ECO:0000256" key="7">
    <source>
        <dbReference type="ARBA" id="ARBA00024867"/>
    </source>
</evidence>
<evidence type="ECO:0000256" key="4">
    <source>
        <dbReference type="ARBA" id="ARBA00023015"/>
    </source>
</evidence>
<dbReference type="Gene3D" id="6.10.250.690">
    <property type="match status" value="1"/>
</dbReference>
<evidence type="ECO:0000256" key="1">
    <source>
        <dbReference type="ARBA" id="ARBA00018672"/>
    </source>
</evidence>
<dbReference type="Proteomes" id="UP000012589">
    <property type="component" value="Unassembled WGS sequence"/>
</dbReference>
<dbReference type="InterPro" id="IPR011006">
    <property type="entry name" value="CheY-like_superfamily"/>
</dbReference>
<dbReference type="PANTHER" id="PTHR48111">
    <property type="entry name" value="REGULATOR OF RPOS"/>
    <property type="match status" value="1"/>
</dbReference>
<evidence type="ECO:0000256" key="5">
    <source>
        <dbReference type="ARBA" id="ARBA00023125"/>
    </source>
</evidence>
<dbReference type="eggNOG" id="COG0745">
    <property type="taxonomic scope" value="Bacteria"/>
</dbReference>
<name>N2AQE2_9FIRM</name>
<dbReference type="GO" id="GO:0005829">
    <property type="term" value="C:cytosol"/>
    <property type="evidence" value="ECO:0007669"/>
    <property type="project" value="TreeGrafter"/>
</dbReference>
<dbReference type="GO" id="GO:0032993">
    <property type="term" value="C:protein-DNA complex"/>
    <property type="evidence" value="ECO:0007669"/>
    <property type="project" value="TreeGrafter"/>
</dbReference>
<dbReference type="InterPro" id="IPR001789">
    <property type="entry name" value="Sig_transdc_resp-reg_receiver"/>
</dbReference>
<protein>
    <recommendedName>
        <fullName evidence="1">Stage 0 sporulation protein A homolog</fullName>
    </recommendedName>
</protein>
<dbReference type="EMBL" id="AQFT01000062">
    <property type="protein sequence ID" value="EMZ28673.1"/>
    <property type="molecule type" value="Genomic_DNA"/>
</dbReference>
<dbReference type="GO" id="GO:0000156">
    <property type="term" value="F:phosphorelay response regulator activity"/>
    <property type="evidence" value="ECO:0007669"/>
    <property type="project" value="TreeGrafter"/>
</dbReference>
<evidence type="ECO:0000256" key="6">
    <source>
        <dbReference type="ARBA" id="ARBA00023163"/>
    </source>
</evidence>
<dbReference type="SUPFAM" id="SSF52172">
    <property type="entry name" value="CheY-like"/>
    <property type="match status" value="1"/>
</dbReference>
<dbReference type="PROSITE" id="PS50110">
    <property type="entry name" value="RESPONSE_REGULATORY"/>
    <property type="match status" value="1"/>
</dbReference>
<keyword evidence="2 8" id="KW-0597">Phosphoprotein</keyword>
<evidence type="ECO:0000256" key="9">
    <source>
        <dbReference type="PROSITE-ProRule" id="PRU01091"/>
    </source>
</evidence>
<comment type="caution">
    <text evidence="12">The sequence shown here is derived from an EMBL/GenBank/DDBJ whole genome shotgun (WGS) entry which is preliminary data.</text>
</comment>
<gene>
    <name evidence="12" type="ORF">C823_01894</name>
</gene>
<dbReference type="OrthoDB" id="9790442at2"/>
<dbReference type="PROSITE" id="PS51755">
    <property type="entry name" value="OMPR_PHOB"/>
    <property type="match status" value="1"/>
</dbReference>
<dbReference type="Gene3D" id="3.40.50.2300">
    <property type="match status" value="1"/>
</dbReference>
<dbReference type="AlphaFoldDB" id="N2AQE2"/>
<evidence type="ECO:0000256" key="2">
    <source>
        <dbReference type="ARBA" id="ARBA00022553"/>
    </source>
</evidence>
<organism evidence="12 13">
    <name type="scientific">Eubacterium plexicaudatum ASF492</name>
    <dbReference type="NCBI Taxonomy" id="1235802"/>
    <lineage>
        <taxon>Bacteria</taxon>
        <taxon>Bacillati</taxon>
        <taxon>Bacillota</taxon>
        <taxon>Clostridia</taxon>
        <taxon>Eubacteriales</taxon>
        <taxon>Eubacteriaceae</taxon>
        <taxon>Eubacterium</taxon>
    </lineage>
</organism>
<comment type="function">
    <text evidence="7">May play the central regulatory role in sporulation. It may be an element of the effector pathway responsible for the activation of sporulation genes in response to nutritional stress. Spo0A may act in concert with spo0H (a sigma factor) to control the expression of some genes that are critical to the sporulation process.</text>
</comment>
<sequence>MKYKILIIDDEEMILSMMEKCLGEEFSVYTAENAKKALELLNVIPDIILLDINMPEMDGLELCQLIRGHISCPIIFLTARVTERDVIRGLSVGGDDYITKPFRMDELLARISAHLRREERKGTAENLRFDEELIIDYNSRTVFYGKEQMNFSNKEFEIIRFLSQNAGMVFDRETIYEKLWGYHGEGDSIVVKEHIRKIRNKLSVYTDKNYIETVWGVGYKWAK</sequence>
<dbReference type="Pfam" id="PF00072">
    <property type="entry name" value="Response_reg"/>
    <property type="match status" value="1"/>
</dbReference>
<keyword evidence="4" id="KW-0805">Transcription regulation</keyword>
<keyword evidence="6" id="KW-0804">Transcription</keyword>
<dbReference type="FunFam" id="1.10.10.10:FF:000018">
    <property type="entry name" value="DNA-binding response regulator ResD"/>
    <property type="match status" value="1"/>
</dbReference>
<dbReference type="InterPro" id="IPR039420">
    <property type="entry name" value="WalR-like"/>
</dbReference>
<dbReference type="PATRIC" id="fig|1235802.3.peg.2005"/>
<keyword evidence="3" id="KW-0902">Two-component regulatory system</keyword>
<accession>N2AQE2</accession>
<feature type="domain" description="Response regulatory" evidence="10">
    <location>
        <begin position="4"/>
        <end position="115"/>
    </location>
</feature>
<dbReference type="HOGENOM" id="CLU_000445_30_3_9"/>
<feature type="DNA-binding region" description="OmpR/PhoB-type" evidence="9">
    <location>
        <begin position="124"/>
        <end position="223"/>
    </location>
</feature>
<keyword evidence="5 9" id="KW-0238">DNA-binding</keyword>
<evidence type="ECO:0000259" key="11">
    <source>
        <dbReference type="PROSITE" id="PS51755"/>
    </source>
</evidence>
<dbReference type="InterPro" id="IPR001867">
    <property type="entry name" value="OmpR/PhoB-type_DNA-bd"/>
</dbReference>
<dbReference type="CDD" id="cd17574">
    <property type="entry name" value="REC_OmpR"/>
    <property type="match status" value="1"/>
</dbReference>
<evidence type="ECO:0000313" key="13">
    <source>
        <dbReference type="Proteomes" id="UP000012589"/>
    </source>
</evidence>
<dbReference type="GO" id="GO:0006355">
    <property type="term" value="P:regulation of DNA-templated transcription"/>
    <property type="evidence" value="ECO:0007669"/>
    <property type="project" value="InterPro"/>
</dbReference>
<evidence type="ECO:0000256" key="3">
    <source>
        <dbReference type="ARBA" id="ARBA00023012"/>
    </source>
</evidence>
<dbReference type="Gene3D" id="1.10.10.10">
    <property type="entry name" value="Winged helix-like DNA-binding domain superfamily/Winged helix DNA-binding domain"/>
    <property type="match status" value="1"/>
</dbReference>
<reference evidence="12 13" key="1">
    <citation type="journal article" date="2014" name="Genome Announc.">
        <title>Draft genome sequences of the altered schaedler flora, a defined bacterial community from gnotobiotic mice.</title>
        <authorList>
            <person name="Wannemuehler M.J."/>
            <person name="Overstreet A.M."/>
            <person name="Ward D.V."/>
            <person name="Phillips G.J."/>
        </authorList>
    </citation>
    <scope>NUCLEOTIDE SEQUENCE [LARGE SCALE GENOMIC DNA]</scope>
    <source>
        <strain evidence="12 13">ASF492</strain>
    </source>
</reference>
<dbReference type="CDD" id="cd00383">
    <property type="entry name" value="trans_reg_C"/>
    <property type="match status" value="1"/>
</dbReference>
<evidence type="ECO:0000256" key="8">
    <source>
        <dbReference type="PROSITE-ProRule" id="PRU00169"/>
    </source>
</evidence>
<evidence type="ECO:0000259" key="10">
    <source>
        <dbReference type="PROSITE" id="PS50110"/>
    </source>
</evidence>
<dbReference type="SMART" id="SM00862">
    <property type="entry name" value="Trans_reg_C"/>
    <property type="match status" value="1"/>
</dbReference>
<dbReference type="STRING" id="1235802.C823_01894"/>
<dbReference type="SMART" id="SM00448">
    <property type="entry name" value="REC"/>
    <property type="match status" value="1"/>
</dbReference>